<evidence type="ECO:0000313" key="3">
    <source>
        <dbReference type="Proteomes" id="UP001153269"/>
    </source>
</evidence>
<sequence length="161" mass="17974">MTRDRNLWLPVRTPFYDTAALSPGALNRVLLGHEPDRDIPETILAGFSCYCLPPPPRCTSASRLSDGWRTNEVRAPTRARPMGAEDVVEGGASLCIAPETEVHSKHTVHTPSSWLSNSCTQLSNEKQLQKSPQPIRRENLASNTSPAEELERKYLQQQKLK</sequence>
<dbReference type="Proteomes" id="UP001153269">
    <property type="component" value="Unassembled WGS sequence"/>
</dbReference>
<comment type="caution">
    <text evidence="2">The sequence shown here is derived from an EMBL/GenBank/DDBJ whole genome shotgun (WGS) entry which is preliminary data.</text>
</comment>
<reference evidence="2" key="1">
    <citation type="submission" date="2020-03" db="EMBL/GenBank/DDBJ databases">
        <authorList>
            <person name="Weist P."/>
        </authorList>
    </citation>
    <scope>NUCLEOTIDE SEQUENCE</scope>
</reference>
<gene>
    <name evidence="2" type="ORF">PLEPLA_LOCUS10770</name>
</gene>
<organism evidence="2 3">
    <name type="scientific">Pleuronectes platessa</name>
    <name type="common">European plaice</name>
    <dbReference type="NCBI Taxonomy" id="8262"/>
    <lineage>
        <taxon>Eukaryota</taxon>
        <taxon>Metazoa</taxon>
        <taxon>Chordata</taxon>
        <taxon>Craniata</taxon>
        <taxon>Vertebrata</taxon>
        <taxon>Euteleostomi</taxon>
        <taxon>Actinopterygii</taxon>
        <taxon>Neopterygii</taxon>
        <taxon>Teleostei</taxon>
        <taxon>Neoteleostei</taxon>
        <taxon>Acanthomorphata</taxon>
        <taxon>Carangaria</taxon>
        <taxon>Pleuronectiformes</taxon>
        <taxon>Pleuronectoidei</taxon>
        <taxon>Pleuronectidae</taxon>
        <taxon>Pleuronectes</taxon>
    </lineage>
</organism>
<dbReference type="AlphaFoldDB" id="A0A9N7YDY6"/>
<dbReference type="EMBL" id="CADEAL010000615">
    <property type="protein sequence ID" value="CAB1422852.1"/>
    <property type="molecule type" value="Genomic_DNA"/>
</dbReference>
<feature type="region of interest" description="Disordered" evidence="1">
    <location>
        <begin position="123"/>
        <end position="161"/>
    </location>
</feature>
<feature type="compositionally biased region" description="Polar residues" evidence="1">
    <location>
        <begin position="123"/>
        <end position="132"/>
    </location>
</feature>
<proteinExistence type="predicted"/>
<accession>A0A9N7YDY6</accession>
<name>A0A9N7YDY6_PLEPL</name>
<evidence type="ECO:0000256" key="1">
    <source>
        <dbReference type="SAM" id="MobiDB-lite"/>
    </source>
</evidence>
<evidence type="ECO:0000313" key="2">
    <source>
        <dbReference type="EMBL" id="CAB1422852.1"/>
    </source>
</evidence>
<protein>
    <submittedName>
        <fullName evidence="2">Uncharacterized protein</fullName>
    </submittedName>
</protein>
<keyword evidence="3" id="KW-1185">Reference proteome</keyword>